<name>A0ABP7SWZ8_9SPHN</name>
<evidence type="ECO:0000313" key="2">
    <source>
        <dbReference type="EMBL" id="GAA4017421.1"/>
    </source>
</evidence>
<evidence type="ECO:0000256" key="1">
    <source>
        <dbReference type="SAM" id="SignalP"/>
    </source>
</evidence>
<dbReference type="PROSITE" id="PS51257">
    <property type="entry name" value="PROKAR_LIPOPROTEIN"/>
    <property type="match status" value="1"/>
</dbReference>
<sequence>MCSSRRIIAAAAGALALAGCAQTTDRRTGSVDPQFGEAVAWNKAVQTVDPAPSYAATDTKPGSAGDKAAAAARRYRTDQVKAIEQVRSTQGSGGGGSGPQ</sequence>
<dbReference type="Proteomes" id="UP001500235">
    <property type="component" value="Unassembled WGS sequence"/>
</dbReference>
<dbReference type="EMBL" id="BAABBQ010000001">
    <property type="protein sequence ID" value="GAA4017421.1"/>
    <property type="molecule type" value="Genomic_DNA"/>
</dbReference>
<accession>A0ABP7SWZ8</accession>
<dbReference type="RefSeq" id="WP_344706843.1">
    <property type="nucleotide sequence ID" value="NZ_BAABBQ010000001.1"/>
</dbReference>
<proteinExistence type="predicted"/>
<evidence type="ECO:0000313" key="3">
    <source>
        <dbReference type="Proteomes" id="UP001500235"/>
    </source>
</evidence>
<reference evidence="3" key="1">
    <citation type="journal article" date="2019" name="Int. J. Syst. Evol. Microbiol.">
        <title>The Global Catalogue of Microorganisms (GCM) 10K type strain sequencing project: providing services to taxonomists for standard genome sequencing and annotation.</title>
        <authorList>
            <consortium name="The Broad Institute Genomics Platform"/>
            <consortium name="The Broad Institute Genome Sequencing Center for Infectious Disease"/>
            <person name="Wu L."/>
            <person name="Ma J."/>
        </authorList>
    </citation>
    <scope>NUCLEOTIDE SEQUENCE [LARGE SCALE GENOMIC DNA]</scope>
    <source>
        <strain evidence="3">JCM 17563</strain>
    </source>
</reference>
<feature type="chain" id="PRO_5047165163" description="Lipoprotein" evidence="1">
    <location>
        <begin position="22"/>
        <end position="100"/>
    </location>
</feature>
<gene>
    <name evidence="2" type="ORF">GCM10022280_15810</name>
</gene>
<protein>
    <recommendedName>
        <fullName evidence="4">Lipoprotein</fullName>
    </recommendedName>
</protein>
<keyword evidence="3" id="KW-1185">Reference proteome</keyword>
<comment type="caution">
    <text evidence="2">The sequence shown here is derived from an EMBL/GenBank/DDBJ whole genome shotgun (WGS) entry which is preliminary data.</text>
</comment>
<feature type="signal peptide" evidence="1">
    <location>
        <begin position="1"/>
        <end position="21"/>
    </location>
</feature>
<evidence type="ECO:0008006" key="4">
    <source>
        <dbReference type="Google" id="ProtNLM"/>
    </source>
</evidence>
<organism evidence="2 3">
    <name type="scientific">Sphingomonas swuensis</name>
    <dbReference type="NCBI Taxonomy" id="977800"/>
    <lineage>
        <taxon>Bacteria</taxon>
        <taxon>Pseudomonadati</taxon>
        <taxon>Pseudomonadota</taxon>
        <taxon>Alphaproteobacteria</taxon>
        <taxon>Sphingomonadales</taxon>
        <taxon>Sphingomonadaceae</taxon>
        <taxon>Sphingomonas</taxon>
    </lineage>
</organism>
<keyword evidence="1" id="KW-0732">Signal</keyword>